<keyword evidence="2" id="KW-1185">Reference proteome</keyword>
<evidence type="ECO:0008006" key="3">
    <source>
        <dbReference type="Google" id="ProtNLM"/>
    </source>
</evidence>
<reference evidence="1 2" key="1">
    <citation type="submission" date="2019-10" db="EMBL/GenBank/DDBJ databases">
        <title>A novel species.</title>
        <authorList>
            <person name="Gao J."/>
        </authorList>
    </citation>
    <scope>NUCLEOTIDE SEQUENCE [LARGE SCALE GENOMIC DNA]</scope>
    <source>
        <strain evidence="1 2">QMT-28</strain>
    </source>
</reference>
<dbReference type="EMBL" id="CP045643">
    <property type="protein sequence ID" value="QFZ72951.1"/>
    <property type="molecule type" value="Genomic_DNA"/>
</dbReference>
<sequence length="105" mass="12313">MSRKSRRRCAQCREALPAGASASRRYCDSACRSRHWRRVRRPDEIYRRAVEQNCGVVRGEFLRGQGRCPVCKVPVPLRKRTDSVYCSPKCRTRAWRRRRDTTEGA</sequence>
<dbReference type="AlphaFoldDB" id="A0A5Q0L7P0"/>
<proteinExistence type="predicted"/>
<name>A0A5Q0L7P0_9ACTN</name>
<evidence type="ECO:0000313" key="1">
    <source>
        <dbReference type="EMBL" id="QFZ72951.1"/>
    </source>
</evidence>
<organism evidence="1 2">
    <name type="scientific">Streptomyces fagopyri</name>
    <dbReference type="NCBI Taxonomy" id="2662397"/>
    <lineage>
        <taxon>Bacteria</taxon>
        <taxon>Bacillati</taxon>
        <taxon>Actinomycetota</taxon>
        <taxon>Actinomycetes</taxon>
        <taxon>Kitasatosporales</taxon>
        <taxon>Streptomycetaceae</taxon>
        <taxon>Streptomyces</taxon>
    </lineage>
</organism>
<dbReference type="Proteomes" id="UP000326179">
    <property type="component" value="Chromosome"/>
</dbReference>
<dbReference type="KEGG" id="sfy:GFH48_06465"/>
<gene>
    <name evidence="1" type="ORF">GFH48_06465</name>
</gene>
<evidence type="ECO:0000313" key="2">
    <source>
        <dbReference type="Proteomes" id="UP000326179"/>
    </source>
</evidence>
<accession>A0A5Q0L7P0</accession>
<protein>
    <recommendedName>
        <fullName evidence="3">MYND-type domain-containing protein</fullName>
    </recommendedName>
</protein>